<evidence type="ECO:0000313" key="3">
    <source>
        <dbReference type="Proteomes" id="UP000812961"/>
    </source>
</evidence>
<dbReference type="SUPFAM" id="SSF47384">
    <property type="entry name" value="Homodimeric domain of signal transducing histidine kinase"/>
    <property type="match status" value="1"/>
</dbReference>
<evidence type="ECO:0000256" key="1">
    <source>
        <dbReference type="SAM" id="Phobius"/>
    </source>
</evidence>
<comment type="caution">
    <text evidence="2">The sequence shown here is derived from an EMBL/GenBank/DDBJ whole genome shotgun (WGS) entry which is preliminary data.</text>
</comment>
<sequence>MKSTIIHIIFILLVGLSSINPVSAQDKVIRQLRSSLLLQTDSAGYTDVLNQLGMQYHLSNADSCFWYAVKARAIATRQQDKRGLAGALNNLSIFFSLKDNQKQAIEYGFKALELYRELNDQPNICQVLMNQSVFHIYEGMKPESDQYLYQAMNLGKSLMQDSIYSLVLINFAIRYEDDSTRRDSVKWAMAKSKEIIRKYPGSRDIYYIHAFEADEWMKEGEGAKAVQRIHELADDALKKGLIVVAIDLLDHIDMYKQRGYPADAIPAKEKAFAIGISAGFLNMMLPTVMGLYRHYSKRNNEAKKDYYGKALLEVVRQRLKLRSSNHMNYLDYFLKEQELNEWQLSNQVQEQRIARTNIKRKSRQQLIGFLVGFLLLIGGFTLARYRSYKNLRRQEEMLREMNDAISEKNQQLSVHDDFKNKLIAILARDFREPLNDIIRVSALFRNKDMDQASMQQIVDEAVISSRKTLVIFDNILRWIRSQLSGFVYSPAPCNLLLSFQQAMTATGHQPIALHVPPGLLLAGDQEMLSFVNRSLLHCAAVLSAGAGNIEVTAIEDELVSVVITSEAAAFTPAMATHLFEYREGDDLSVTLVICKDFMDKMGGQIRADVAGQQLKLEYRLPVFGESGHN</sequence>
<feature type="transmembrane region" description="Helical" evidence="1">
    <location>
        <begin position="366"/>
        <end position="385"/>
    </location>
</feature>
<organism evidence="2 3">
    <name type="scientific">Chitinophaga rhizophila</name>
    <dbReference type="NCBI Taxonomy" id="2866212"/>
    <lineage>
        <taxon>Bacteria</taxon>
        <taxon>Pseudomonadati</taxon>
        <taxon>Bacteroidota</taxon>
        <taxon>Chitinophagia</taxon>
        <taxon>Chitinophagales</taxon>
        <taxon>Chitinophagaceae</taxon>
        <taxon>Chitinophaga</taxon>
    </lineage>
</organism>
<proteinExistence type="predicted"/>
<reference evidence="2 3" key="1">
    <citation type="submission" date="2021-08" db="EMBL/GenBank/DDBJ databases">
        <title>The genome sequence of Chitinophaga sp. B61.</title>
        <authorList>
            <person name="Zhang X."/>
        </authorList>
    </citation>
    <scope>NUCLEOTIDE SEQUENCE [LARGE SCALE GENOMIC DNA]</scope>
    <source>
        <strain evidence="2 3">B61</strain>
    </source>
</reference>
<dbReference type="RefSeq" id="WP_220250722.1">
    <property type="nucleotide sequence ID" value="NZ_JAICCF010000002.1"/>
</dbReference>
<feature type="transmembrane region" description="Helical" evidence="1">
    <location>
        <begin position="271"/>
        <end position="292"/>
    </location>
</feature>
<protein>
    <recommendedName>
        <fullName evidence="4">Signal transduction histidine kinase</fullName>
    </recommendedName>
</protein>
<gene>
    <name evidence="2" type="ORF">K1Y79_14030</name>
</gene>
<dbReference type="InterPro" id="IPR036097">
    <property type="entry name" value="HisK_dim/P_sf"/>
</dbReference>
<evidence type="ECO:0000313" key="2">
    <source>
        <dbReference type="EMBL" id="MBW8685453.1"/>
    </source>
</evidence>
<evidence type="ECO:0008006" key="4">
    <source>
        <dbReference type="Google" id="ProtNLM"/>
    </source>
</evidence>
<dbReference type="SUPFAM" id="SSF48452">
    <property type="entry name" value="TPR-like"/>
    <property type="match status" value="1"/>
</dbReference>
<dbReference type="Gene3D" id="1.10.287.130">
    <property type="match status" value="1"/>
</dbReference>
<keyword evidence="3" id="KW-1185">Reference proteome</keyword>
<dbReference type="InterPro" id="IPR011990">
    <property type="entry name" value="TPR-like_helical_dom_sf"/>
</dbReference>
<dbReference type="Proteomes" id="UP000812961">
    <property type="component" value="Unassembled WGS sequence"/>
</dbReference>
<accession>A0ABS7GG26</accession>
<keyword evidence="1" id="KW-0472">Membrane</keyword>
<dbReference type="Gene3D" id="1.25.40.10">
    <property type="entry name" value="Tetratricopeptide repeat domain"/>
    <property type="match status" value="1"/>
</dbReference>
<name>A0ABS7GG26_9BACT</name>
<dbReference type="EMBL" id="JAICCF010000002">
    <property type="protein sequence ID" value="MBW8685453.1"/>
    <property type="molecule type" value="Genomic_DNA"/>
</dbReference>
<keyword evidence="1" id="KW-0812">Transmembrane</keyword>
<keyword evidence="1" id="KW-1133">Transmembrane helix</keyword>